<dbReference type="RefSeq" id="WP_211277069.1">
    <property type="nucleotide sequence ID" value="NZ_JBDNKC010000001.1"/>
</dbReference>
<evidence type="ECO:0000256" key="4">
    <source>
        <dbReference type="ARBA" id="ARBA00022729"/>
    </source>
</evidence>
<gene>
    <name evidence="7" type="ORF">BAQU_0210</name>
</gene>
<dbReference type="PROSITE" id="PS01040">
    <property type="entry name" value="SBP_BACTERIAL_5"/>
    <property type="match status" value="1"/>
</dbReference>
<sequence>MKWRIKGAVAVLAAASMIFAVAACGSGSSASTSRPLTFGKPDGPQTNNSNPFLGTSAASVQGYRYAIYETLVQINDVKPTEKPVPWLATKWSWNSDYTSVTFTIRKGVKWTDGKPLTAADVAFTFNLVKNNPALNTGSIPFKDVTRSGDDVTVTFTENQYVHMSSLYQQFIVPEHIWKSVGDPSKYLDKNPVGTGPYILKTWSTQGVTLTSNPNYWKGKLNVATIRYIEYNDNTALTSAMTSGQVDHGFVYIANYKTAWLSKNSANKAWYPSTLGNTTLFINNAKGAFSNIAFRKAASMIIDRSALSKQGTTGAANPITSVTGLPSSGKSFIDSAYSGQTFKVDASGAKAILTQAGYTGVGSSNGLKDSTGQAVTVTLTDPSGWSDYDTELQLIGSELQSLGAKVTVQNPSYDTWNEQIAKGNFDGALHWTDSGFTPYNIYLDSMGGTFYKPIGTDANYNFGRFQNAQADAAIKDYAAATTDAQRTKDLATLQKIYVEQVPVIPVLEVPVWGNYTSRSYTGWPSESNPYSNINMTTPAETLVLTKLKPVK</sequence>
<dbReference type="Proteomes" id="UP000216451">
    <property type="component" value="Unassembled WGS sequence"/>
</dbReference>
<comment type="similarity">
    <text evidence="2">Belongs to the bacterial solute-binding protein 5 family.</text>
</comment>
<dbReference type="EMBL" id="MWXA01000002">
    <property type="protein sequence ID" value="OZG68393.1"/>
    <property type="molecule type" value="Genomic_DNA"/>
</dbReference>
<dbReference type="SUPFAM" id="SSF53850">
    <property type="entry name" value="Periplasmic binding protein-like II"/>
    <property type="match status" value="1"/>
</dbReference>
<protein>
    <submittedName>
        <fullName evidence="7">Peptide-binding protein</fullName>
    </submittedName>
</protein>
<dbReference type="Pfam" id="PF00496">
    <property type="entry name" value="SBP_bac_5"/>
    <property type="match status" value="1"/>
</dbReference>
<dbReference type="GO" id="GO:1904680">
    <property type="term" value="F:peptide transmembrane transporter activity"/>
    <property type="evidence" value="ECO:0007669"/>
    <property type="project" value="TreeGrafter"/>
</dbReference>
<proteinExistence type="inferred from homology"/>
<name>A0A261GAX5_9BIFI</name>
<dbReference type="Gene3D" id="3.40.190.10">
    <property type="entry name" value="Periplasmic binding protein-like II"/>
    <property type="match status" value="1"/>
</dbReference>
<feature type="chain" id="PRO_5039210460" evidence="5">
    <location>
        <begin position="23"/>
        <end position="550"/>
    </location>
</feature>
<dbReference type="Gene3D" id="3.10.105.10">
    <property type="entry name" value="Dipeptide-binding Protein, Domain 3"/>
    <property type="match status" value="1"/>
</dbReference>
<keyword evidence="8" id="KW-1185">Reference proteome</keyword>
<dbReference type="Gene3D" id="3.90.76.10">
    <property type="entry name" value="Dipeptide-binding Protein, Domain 1"/>
    <property type="match status" value="1"/>
</dbReference>
<dbReference type="PIRSF" id="PIRSF002741">
    <property type="entry name" value="MppA"/>
    <property type="match status" value="1"/>
</dbReference>
<feature type="domain" description="Solute-binding protein family 5" evidence="6">
    <location>
        <begin position="82"/>
        <end position="445"/>
    </location>
</feature>
<accession>A0A261GAX5</accession>
<evidence type="ECO:0000313" key="8">
    <source>
        <dbReference type="Proteomes" id="UP000216451"/>
    </source>
</evidence>
<reference evidence="7 8" key="1">
    <citation type="journal article" date="2017" name="BMC Genomics">
        <title>Comparative genomic and phylogenomic analyses of the Bifidobacteriaceae family.</title>
        <authorList>
            <person name="Lugli G.A."/>
            <person name="Milani C."/>
            <person name="Turroni F."/>
            <person name="Duranti S."/>
            <person name="Mancabelli L."/>
            <person name="Mangifesta M."/>
            <person name="Ferrario C."/>
            <person name="Modesto M."/>
            <person name="Mattarelli P."/>
            <person name="Jiri K."/>
            <person name="van Sinderen D."/>
            <person name="Ventura M."/>
        </authorList>
    </citation>
    <scope>NUCLEOTIDE SEQUENCE [LARGE SCALE GENOMIC DNA]</scope>
    <source>
        <strain evidence="7 8">LMG 28769</strain>
    </source>
</reference>
<feature type="signal peptide" evidence="5">
    <location>
        <begin position="1"/>
        <end position="22"/>
    </location>
</feature>
<keyword evidence="3" id="KW-0813">Transport</keyword>
<dbReference type="InterPro" id="IPR030678">
    <property type="entry name" value="Peptide/Ni-bd"/>
</dbReference>
<evidence type="ECO:0000259" key="6">
    <source>
        <dbReference type="Pfam" id="PF00496"/>
    </source>
</evidence>
<dbReference type="GO" id="GO:0015833">
    <property type="term" value="P:peptide transport"/>
    <property type="evidence" value="ECO:0007669"/>
    <property type="project" value="TreeGrafter"/>
</dbReference>
<dbReference type="InterPro" id="IPR039424">
    <property type="entry name" value="SBP_5"/>
</dbReference>
<dbReference type="InterPro" id="IPR023765">
    <property type="entry name" value="SBP_5_CS"/>
</dbReference>
<dbReference type="AlphaFoldDB" id="A0A261GAX5"/>
<organism evidence="7 8">
    <name type="scientific">Bifidobacterium aquikefiri</name>
    <dbReference type="NCBI Taxonomy" id="1653207"/>
    <lineage>
        <taxon>Bacteria</taxon>
        <taxon>Bacillati</taxon>
        <taxon>Actinomycetota</taxon>
        <taxon>Actinomycetes</taxon>
        <taxon>Bifidobacteriales</taxon>
        <taxon>Bifidobacteriaceae</taxon>
        <taxon>Bifidobacterium</taxon>
    </lineage>
</organism>
<dbReference type="GO" id="GO:0042597">
    <property type="term" value="C:periplasmic space"/>
    <property type="evidence" value="ECO:0007669"/>
    <property type="project" value="UniProtKB-ARBA"/>
</dbReference>
<evidence type="ECO:0000256" key="2">
    <source>
        <dbReference type="ARBA" id="ARBA00005695"/>
    </source>
</evidence>
<evidence type="ECO:0000256" key="1">
    <source>
        <dbReference type="ARBA" id="ARBA00004193"/>
    </source>
</evidence>
<keyword evidence="4 5" id="KW-0732">Signal</keyword>
<evidence type="ECO:0000313" key="7">
    <source>
        <dbReference type="EMBL" id="OZG68393.1"/>
    </source>
</evidence>
<comment type="subcellular location">
    <subcellularLocation>
        <location evidence="1">Cell membrane</location>
        <topology evidence="1">Lipid-anchor</topology>
    </subcellularLocation>
</comment>
<dbReference type="GeneID" id="98294896"/>
<dbReference type="GO" id="GO:0043190">
    <property type="term" value="C:ATP-binding cassette (ABC) transporter complex"/>
    <property type="evidence" value="ECO:0007669"/>
    <property type="project" value="InterPro"/>
</dbReference>
<evidence type="ECO:0000256" key="3">
    <source>
        <dbReference type="ARBA" id="ARBA00022448"/>
    </source>
</evidence>
<comment type="caution">
    <text evidence="7">The sequence shown here is derived from an EMBL/GenBank/DDBJ whole genome shotgun (WGS) entry which is preliminary data.</text>
</comment>
<dbReference type="PANTHER" id="PTHR30290">
    <property type="entry name" value="PERIPLASMIC BINDING COMPONENT OF ABC TRANSPORTER"/>
    <property type="match status" value="1"/>
</dbReference>
<dbReference type="PANTHER" id="PTHR30290:SF9">
    <property type="entry name" value="OLIGOPEPTIDE-BINDING PROTEIN APPA"/>
    <property type="match status" value="1"/>
</dbReference>
<dbReference type="PROSITE" id="PS51257">
    <property type="entry name" value="PROKAR_LIPOPROTEIN"/>
    <property type="match status" value="1"/>
</dbReference>
<dbReference type="InterPro" id="IPR000914">
    <property type="entry name" value="SBP_5_dom"/>
</dbReference>
<dbReference type="CDD" id="cd08509">
    <property type="entry name" value="PBP2_TmCBP_oligosaccharides_like"/>
    <property type="match status" value="1"/>
</dbReference>
<evidence type="ECO:0000256" key="5">
    <source>
        <dbReference type="SAM" id="SignalP"/>
    </source>
</evidence>